<evidence type="ECO:0000256" key="4">
    <source>
        <dbReference type="ARBA" id="ARBA00019632"/>
    </source>
</evidence>
<dbReference type="PANTHER" id="PTHR10290:SF3">
    <property type="entry name" value="DNA TOPOISOMERASE 1"/>
    <property type="match status" value="1"/>
</dbReference>
<dbReference type="InterPro" id="IPR048045">
    <property type="entry name" value="Topoisomer_I_DNA-bd"/>
</dbReference>
<evidence type="ECO:0000313" key="13">
    <source>
        <dbReference type="EMBL" id="CAD7445890.1"/>
    </source>
</evidence>
<organism evidence="13">
    <name type="scientific">Timema bartmani</name>
    <dbReference type="NCBI Taxonomy" id="61472"/>
    <lineage>
        <taxon>Eukaryota</taxon>
        <taxon>Metazoa</taxon>
        <taxon>Ecdysozoa</taxon>
        <taxon>Arthropoda</taxon>
        <taxon>Hexapoda</taxon>
        <taxon>Insecta</taxon>
        <taxon>Pterygota</taxon>
        <taxon>Neoptera</taxon>
        <taxon>Polyneoptera</taxon>
        <taxon>Phasmatodea</taxon>
        <taxon>Timematodea</taxon>
        <taxon>Timematoidea</taxon>
        <taxon>Timematidae</taxon>
        <taxon>Timema</taxon>
    </lineage>
</organism>
<comment type="similarity">
    <text evidence="2">Belongs to the type IB topoisomerase family.</text>
</comment>
<dbReference type="GO" id="GO:0005694">
    <property type="term" value="C:chromosome"/>
    <property type="evidence" value="ECO:0007669"/>
    <property type="project" value="InterPro"/>
</dbReference>
<evidence type="ECO:0000256" key="1">
    <source>
        <dbReference type="ARBA" id="ARBA00000213"/>
    </source>
</evidence>
<dbReference type="FunFam" id="3.90.15.10:FF:000011">
    <property type="entry name" value="DNA topoisomerase I, mitochondrial"/>
    <property type="match status" value="1"/>
</dbReference>
<dbReference type="GO" id="GO:0007059">
    <property type="term" value="P:chromosome segregation"/>
    <property type="evidence" value="ECO:0007669"/>
    <property type="project" value="TreeGrafter"/>
</dbReference>
<dbReference type="GO" id="GO:0003677">
    <property type="term" value="F:DNA binding"/>
    <property type="evidence" value="ECO:0007669"/>
    <property type="project" value="UniProtKB-UniRule"/>
</dbReference>
<proteinExistence type="inferred from homology"/>
<feature type="region of interest" description="Disordered" evidence="11">
    <location>
        <begin position="1"/>
        <end position="21"/>
    </location>
</feature>
<keyword evidence="5" id="KW-0799">Topoisomerase</keyword>
<dbReference type="InterPro" id="IPR001631">
    <property type="entry name" value="TopoI"/>
</dbReference>
<evidence type="ECO:0000259" key="12">
    <source>
        <dbReference type="SMART" id="SM00435"/>
    </source>
</evidence>
<evidence type="ECO:0000256" key="2">
    <source>
        <dbReference type="ARBA" id="ARBA00006645"/>
    </source>
</evidence>
<evidence type="ECO:0000256" key="7">
    <source>
        <dbReference type="ARBA" id="ARBA00023235"/>
    </source>
</evidence>
<dbReference type="Gene3D" id="2.170.11.10">
    <property type="entry name" value="DNA Topoisomerase I, domain 2"/>
    <property type="match status" value="1"/>
</dbReference>
<reference evidence="13" key="1">
    <citation type="submission" date="2020-11" db="EMBL/GenBank/DDBJ databases">
        <authorList>
            <person name="Tran Van P."/>
        </authorList>
    </citation>
    <scope>NUCLEOTIDE SEQUENCE</scope>
</reference>
<evidence type="ECO:0000256" key="8">
    <source>
        <dbReference type="ARBA" id="ARBA00033297"/>
    </source>
</evidence>
<dbReference type="InterPro" id="IPR011010">
    <property type="entry name" value="DNA_brk_join_enz"/>
</dbReference>
<dbReference type="Pfam" id="PF01028">
    <property type="entry name" value="Topoisom_I"/>
    <property type="match status" value="1"/>
</dbReference>
<dbReference type="Gene3D" id="1.10.10.41">
    <property type="entry name" value="Yeast DNA topoisomerase - domain 1"/>
    <property type="match status" value="1"/>
</dbReference>
<dbReference type="AlphaFoldDB" id="A0A7R9I345"/>
<dbReference type="GO" id="GO:0005730">
    <property type="term" value="C:nucleolus"/>
    <property type="evidence" value="ECO:0007669"/>
    <property type="project" value="TreeGrafter"/>
</dbReference>
<evidence type="ECO:0000256" key="11">
    <source>
        <dbReference type="SAM" id="MobiDB-lite"/>
    </source>
</evidence>
<dbReference type="InterPro" id="IPR036202">
    <property type="entry name" value="TopoI_DNA-bd_euk_N_sf"/>
</dbReference>
<dbReference type="CDD" id="cd03488">
    <property type="entry name" value="Topoisomer_IB_N_htopoI_like"/>
    <property type="match status" value="1"/>
</dbReference>
<gene>
    <name evidence="13" type="ORF">TBIB3V08_LOCUS8234</name>
</gene>
<accession>A0A7R9I345</accession>
<dbReference type="SUPFAM" id="SSF56741">
    <property type="entry name" value="Eukaryotic DNA topoisomerase I, N-terminal DNA-binding fragment"/>
    <property type="match status" value="1"/>
</dbReference>
<dbReference type="Gene3D" id="3.90.15.10">
    <property type="entry name" value="Topoisomerase I, Chain A, domain 3"/>
    <property type="match status" value="1"/>
</dbReference>
<sequence length="473" mass="55128">MRRKTSAEQKQGHVTSSKPITRFLPHRREMFGMGKLIKVHPQPSQISAHAHLTTHVLYSQKQAVSLAVEKIKAKKAKVKVEETTTSPKKKKKQEEEQEVWKWWEEEKKEDGTKWKFLEHKGPVFAPAYEPLPSDVKFFYDGKEMRLCESSEEVATFYARMLDHDYTTKEAFNKNFFKDWRHSMSDKEKEIIKDLSKCNFKHMHAYFLQKTEERKAMTKEEKKKIKDQNEEMIKEYGFCTFDGHKERIGNFKIEPPGLFRGRGEHPKMGMLKKRVVPEDIIINCSKDSKVPKAPEGRRWREVRHDQNVTWLASWTENVQGQVKYIMLNPSSKLKGEKDWQKYEIARKLAKSINKIRQEYREDWKSKEMRIRQRAVALYFIDKLALRAGNEKDEDQADTVGCCSLRVEHISLLEHKDGILSPGTLPHWALHSAWDLTPESAKRPAGAGIPISTTGGELVPIYFLATTHPFTPFGN</sequence>
<name>A0A7R9I345_9NEOP</name>
<dbReference type="PROSITE" id="PS52038">
    <property type="entry name" value="TOPO_IB_2"/>
    <property type="match status" value="1"/>
</dbReference>
<dbReference type="InterPro" id="IPR008336">
    <property type="entry name" value="TopoI_DNA-bd_euk"/>
</dbReference>
<feature type="coiled-coil region" evidence="10">
    <location>
        <begin position="207"/>
        <end position="234"/>
    </location>
</feature>
<dbReference type="InterPro" id="IPR013499">
    <property type="entry name" value="TopoI_euk"/>
</dbReference>
<dbReference type="GO" id="GO:0006265">
    <property type="term" value="P:DNA topological change"/>
    <property type="evidence" value="ECO:0007669"/>
    <property type="project" value="InterPro"/>
</dbReference>
<dbReference type="InterPro" id="IPR014711">
    <property type="entry name" value="TopoI_cat_a-hlx-sub_euk"/>
</dbReference>
<evidence type="ECO:0000256" key="3">
    <source>
        <dbReference type="ARBA" id="ARBA00012891"/>
    </source>
</evidence>
<feature type="compositionally biased region" description="Basic and acidic residues" evidence="11">
    <location>
        <begin position="1"/>
        <end position="11"/>
    </location>
</feature>
<comment type="caution">
    <text evidence="9">Lacks conserved residue(s) required for the propagation of feature annotation.</text>
</comment>
<dbReference type="EMBL" id="OD567584">
    <property type="protein sequence ID" value="CAD7445890.1"/>
    <property type="molecule type" value="Genomic_DNA"/>
</dbReference>
<dbReference type="InterPro" id="IPR013034">
    <property type="entry name" value="DNA_topo_DNA_db_N_dom1"/>
</dbReference>
<dbReference type="GO" id="GO:0003917">
    <property type="term" value="F:DNA topoisomerase type I (single strand cut, ATP-independent) activity"/>
    <property type="evidence" value="ECO:0007669"/>
    <property type="project" value="UniProtKB-EC"/>
</dbReference>
<dbReference type="Pfam" id="PF02919">
    <property type="entry name" value="Topoisom_I_N"/>
    <property type="match status" value="1"/>
</dbReference>
<protein>
    <recommendedName>
        <fullName evidence="4">DNA topoisomerase 1</fullName>
        <ecNumber evidence="3">5.6.2.1</ecNumber>
    </recommendedName>
    <alternativeName>
        <fullName evidence="8">DNA topoisomerase I</fullName>
    </alternativeName>
</protein>
<dbReference type="SMART" id="SM00435">
    <property type="entry name" value="TOPEUc"/>
    <property type="match status" value="1"/>
</dbReference>
<dbReference type="SUPFAM" id="SSF56349">
    <property type="entry name" value="DNA breaking-rejoining enzymes"/>
    <property type="match status" value="1"/>
</dbReference>
<dbReference type="FunFam" id="2.170.11.10:FF:000002">
    <property type="entry name" value="DNA topoisomerase I"/>
    <property type="match status" value="1"/>
</dbReference>
<keyword evidence="10" id="KW-0175">Coiled coil</keyword>
<feature type="domain" description="DNA topoisomerase I eukaryotic-type" evidence="12">
    <location>
        <begin position="257"/>
        <end position="467"/>
    </location>
</feature>
<dbReference type="InterPro" id="IPR013030">
    <property type="entry name" value="DNA_topo_DNA_db_N_dom2"/>
</dbReference>
<dbReference type="GO" id="GO:0006260">
    <property type="term" value="P:DNA replication"/>
    <property type="evidence" value="ECO:0007669"/>
    <property type="project" value="TreeGrafter"/>
</dbReference>
<dbReference type="FunFam" id="1.10.10.41:FF:000001">
    <property type="entry name" value="DNA topoisomerase I"/>
    <property type="match status" value="1"/>
</dbReference>
<dbReference type="InterPro" id="IPR013500">
    <property type="entry name" value="TopoI_cat_euk"/>
</dbReference>
<evidence type="ECO:0000256" key="9">
    <source>
        <dbReference type="PROSITE-ProRule" id="PRU01382"/>
    </source>
</evidence>
<dbReference type="PANTHER" id="PTHR10290">
    <property type="entry name" value="DNA TOPOISOMERASE I"/>
    <property type="match status" value="1"/>
</dbReference>
<keyword evidence="7" id="KW-0413">Isomerase</keyword>
<dbReference type="PRINTS" id="PR00416">
    <property type="entry name" value="EUTPISMRASEI"/>
</dbReference>
<evidence type="ECO:0000256" key="5">
    <source>
        <dbReference type="ARBA" id="ARBA00023029"/>
    </source>
</evidence>
<evidence type="ECO:0000256" key="6">
    <source>
        <dbReference type="ARBA" id="ARBA00023125"/>
    </source>
</evidence>
<dbReference type="InterPro" id="IPR051062">
    <property type="entry name" value="Topoisomerase_IB"/>
</dbReference>
<dbReference type="EC" id="5.6.2.1" evidence="3"/>
<comment type="catalytic activity">
    <reaction evidence="1">
        <text>ATP-independent breakage of single-stranded DNA, followed by passage and rejoining.</text>
        <dbReference type="EC" id="5.6.2.1"/>
    </reaction>
</comment>
<keyword evidence="6 9" id="KW-0238">DNA-binding</keyword>
<evidence type="ECO:0000256" key="10">
    <source>
        <dbReference type="SAM" id="Coils"/>
    </source>
</evidence>